<sequence>MPVVDAGMVTRKTSNAFRVDLDTAFQANKERLEFPRLYYPATDMSKVPNWRCYELLQECTSTGMRRFPYNVMFVTKILPLRDQTYQQGNECAGYRTGSAIQD</sequence>
<evidence type="ECO:0000313" key="1">
    <source>
        <dbReference type="EMBL" id="CAP94957.1"/>
    </source>
</evidence>
<evidence type="ECO:0000313" key="2">
    <source>
        <dbReference type="Proteomes" id="UP000000724"/>
    </source>
</evidence>
<name>B6HNJ2_PENRW</name>
<keyword evidence="2" id="KW-1185">Reference proteome</keyword>
<gene>
    <name evidence="1" type="ORF">Pc21g00600</name>
    <name evidence="1" type="ORF">PCH_Pc21g00600</name>
</gene>
<dbReference type="HOGENOM" id="CLU_2278376_0_0_1"/>
<dbReference type="VEuPathDB" id="FungiDB:PCH_Pc21g00600"/>
<dbReference type="EMBL" id="AM920436">
    <property type="protein sequence ID" value="CAP94957.1"/>
    <property type="molecule type" value="Genomic_DNA"/>
</dbReference>
<reference evidence="1 2" key="1">
    <citation type="journal article" date="2008" name="Nat. Biotechnol.">
        <title>Genome sequencing and analysis of the filamentous fungus Penicillium chrysogenum.</title>
        <authorList>
            <person name="van den Berg M.A."/>
            <person name="Albang R."/>
            <person name="Albermann K."/>
            <person name="Badger J.H."/>
            <person name="Daran J.-M."/>
            <person name="Driessen A.J.M."/>
            <person name="Garcia-Estrada C."/>
            <person name="Fedorova N.D."/>
            <person name="Harris D.M."/>
            <person name="Heijne W.H.M."/>
            <person name="Joardar V.S."/>
            <person name="Kiel J.A.K.W."/>
            <person name="Kovalchuk A."/>
            <person name="Martin J.F."/>
            <person name="Nierman W.C."/>
            <person name="Nijland J.G."/>
            <person name="Pronk J.T."/>
            <person name="Roubos J.A."/>
            <person name="van der Klei I.J."/>
            <person name="van Peij N.N.M.E."/>
            <person name="Veenhuis M."/>
            <person name="von Doehren H."/>
            <person name="Wagner C."/>
            <person name="Wortman J.R."/>
            <person name="Bovenberg R.A.L."/>
        </authorList>
    </citation>
    <scope>NUCLEOTIDE SEQUENCE [LARGE SCALE GENOMIC DNA]</scope>
    <source>
        <strain evidence="2">ATCC 28089 / DSM 1075 / NRRL 1951 / Wisconsin 54-1255</strain>
    </source>
</reference>
<proteinExistence type="predicted"/>
<dbReference type="AlphaFoldDB" id="B6HNJ2"/>
<protein>
    <submittedName>
        <fullName evidence="1">Uncharacterized protein</fullName>
    </submittedName>
</protein>
<dbReference type="Proteomes" id="UP000000724">
    <property type="component" value="Contig Pc00c21"/>
</dbReference>
<accession>B6HNJ2</accession>
<organism evidence="1 2">
    <name type="scientific">Penicillium rubens (strain ATCC 28089 / DSM 1075 / NRRL 1951 / Wisconsin 54-1255)</name>
    <name type="common">Penicillium chrysogenum</name>
    <dbReference type="NCBI Taxonomy" id="500485"/>
    <lineage>
        <taxon>Eukaryota</taxon>
        <taxon>Fungi</taxon>
        <taxon>Dikarya</taxon>
        <taxon>Ascomycota</taxon>
        <taxon>Pezizomycotina</taxon>
        <taxon>Eurotiomycetes</taxon>
        <taxon>Eurotiomycetidae</taxon>
        <taxon>Eurotiales</taxon>
        <taxon>Aspergillaceae</taxon>
        <taxon>Penicillium</taxon>
        <taxon>Penicillium chrysogenum species complex</taxon>
    </lineage>
</organism>